<gene>
    <name evidence="2" type="ORF">PCON_14231</name>
</gene>
<organism evidence="2 3">
    <name type="scientific">Pyronema omphalodes (strain CBS 100304)</name>
    <name type="common">Pyronema confluens</name>
    <dbReference type="NCBI Taxonomy" id="1076935"/>
    <lineage>
        <taxon>Eukaryota</taxon>
        <taxon>Fungi</taxon>
        <taxon>Dikarya</taxon>
        <taxon>Ascomycota</taxon>
        <taxon>Pezizomycotina</taxon>
        <taxon>Pezizomycetes</taxon>
        <taxon>Pezizales</taxon>
        <taxon>Pyronemataceae</taxon>
        <taxon>Pyronema</taxon>
    </lineage>
</organism>
<accession>U4LW52</accession>
<keyword evidence="3" id="KW-1185">Reference proteome</keyword>
<dbReference type="OrthoDB" id="5278590at2759"/>
<dbReference type="AlphaFoldDB" id="U4LW52"/>
<evidence type="ECO:0000313" key="2">
    <source>
        <dbReference type="EMBL" id="CCX33191.1"/>
    </source>
</evidence>
<sequence length="200" mass="22402">MAHYASESSSDEECPSPLQHPNPFSNYAMNTTLLGSAIFYNKVHKESVAHGRRRGPIYSKNDIDHHGVSMVTATTSSWFLLADGDGCVEEVEIRIVGPGGQFIMKLRSRDLYLCERSGKLHVARGEASVTKFLLQTTETGRTLLTTARGTRLYDNGEQGWMALPRNQCSGEALYMEFVSEDDKAVAMQGNWQSPYEFVWR</sequence>
<protein>
    <submittedName>
        <fullName evidence="2">Uncharacterized protein</fullName>
    </submittedName>
</protein>
<name>U4LW52_PYROM</name>
<evidence type="ECO:0000313" key="3">
    <source>
        <dbReference type="Proteomes" id="UP000018144"/>
    </source>
</evidence>
<proteinExistence type="predicted"/>
<evidence type="ECO:0000256" key="1">
    <source>
        <dbReference type="SAM" id="MobiDB-lite"/>
    </source>
</evidence>
<feature type="region of interest" description="Disordered" evidence="1">
    <location>
        <begin position="1"/>
        <end position="21"/>
    </location>
</feature>
<dbReference type="Proteomes" id="UP000018144">
    <property type="component" value="Unassembled WGS sequence"/>
</dbReference>
<reference evidence="2 3" key="1">
    <citation type="journal article" date="2013" name="PLoS Genet.">
        <title>The genome and development-dependent transcriptomes of Pyronema confluens: a window into fungal evolution.</title>
        <authorList>
            <person name="Traeger S."/>
            <person name="Altegoer F."/>
            <person name="Freitag M."/>
            <person name="Gabaldon T."/>
            <person name="Kempken F."/>
            <person name="Kumar A."/>
            <person name="Marcet-Houben M."/>
            <person name="Poggeler S."/>
            <person name="Stajich J.E."/>
            <person name="Nowrousian M."/>
        </authorList>
    </citation>
    <scope>NUCLEOTIDE SEQUENCE [LARGE SCALE GENOMIC DNA]</scope>
    <source>
        <strain evidence="3">CBS 100304</strain>
        <tissue evidence="2">Vegetative mycelium</tissue>
    </source>
</reference>
<dbReference type="EMBL" id="HF936032">
    <property type="protein sequence ID" value="CCX33191.1"/>
    <property type="molecule type" value="Genomic_DNA"/>
</dbReference>